<dbReference type="Proteomes" id="UP000203816">
    <property type="component" value="Segment"/>
</dbReference>
<proteinExistence type="predicted"/>
<dbReference type="EMBL" id="KX078569">
    <property type="protein sequence ID" value="ANM46549.1"/>
    <property type="molecule type" value="Genomic_DNA"/>
</dbReference>
<dbReference type="KEGG" id="vg:29059224"/>
<evidence type="ECO:0000313" key="1">
    <source>
        <dbReference type="EMBL" id="ANM46549.1"/>
    </source>
</evidence>
<sequence>MIINAVNFNKNWLYRLKPEFYEEWAEKGKYPWMLKGFWFRITYINSPSKATDKYYADKLQYKPLGTLGPKADFSSYLYFDELKYFETSCTPFTTEEHNNYVFYFGEHPDVRTPD</sequence>
<keyword evidence="2" id="KW-1185">Reference proteome</keyword>
<evidence type="ECO:0000313" key="2">
    <source>
        <dbReference type="Proteomes" id="UP000203816"/>
    </source>
</evidence>
<dbReference type="GeneID" id="29059224"/>
<dbReference type="OrthoDB" id="38910at10239"/>
<gene>
    <name evidence="1" type="ORF">MP1_gp0005</name>
</gene>
<organism evidence="1 2">
    <name type="scientific">Morganella phage vB_MmoM_MP1</name>
    <dbReference type="NCBI Taxonomy" id="1852628"/>
    <lineage>
        <taxon>Viruses</taxon>
        <taxon>Duplodnaviria</taxon>
        <taxon>Heunggongvirae</taxon>
        <taxon>Uroviricota</taxon>
        <taxon>Caudoviricetes</taxon>
        <taxon>Pantevenvirales</taxon>
        <taxon>Straboviridae</taxon>
        <taxon>Gualtarvirus</taxon>
        <taxon>Gualtarvirus mp1</taxon>
    </lineage>
</organism>
<name>A0A192Y9Z9_9CAUD</name>
<dbReference type="RefSeq" id="YP_009279862.1">
    <property type="nucleotide sequence ID" value="NC_031020.1"/>
</dbReference>
<reference evidence="1 2" key="1">
    <citation type="submission" date="2016-04" db="EMBL/GenBank/DDBJ databases">
        <title>Comparative genomics of Morganella phages MP1 and MP2 define new clades among the T4 and T7-like Viruses.</title>
        <authorList>
            <person name="Pinto G."/>
            <person name="Oliveira A."/>
            <person name="Malgorzata L."/>
            <person name="Kropinski A."/>
            <person name="Azeredo J."/>
        </authorList>
    </citation>
    <scope>NUCLEOTIDE SEQUENCE [LARGE SCALE GENOMIC DNA]</scope>
</reference>
<protein>
    <submittedName>
        <fullName evidence="1">Uncharacterized protein</fullName>
    </submittedName>
</protein>
<accession>A0A192Y9Z9</accession>